<evidence type="ECO:0000259" key="1">
    <source>
        <dbReference type="Pfam" id="PF18962"/>
    </source>
</evidence>
<reference evidence="2 3" key="1">
    <citation type="submission" date="2018-08" db="EMBL/GenBank/DDBJ databases">
        <title>Mucilaginibacter sp. MYSH2.</title>
        <authorList>
            <person name="Seo T."/>
        </authorList>
    </citation>
    <scope>NUCLEOTIDE SEQUENCE [LARGE SCALE GENOMIC DNA]</scope>
    <source>
        <strain evidence="2 3">MYSH2</strain>
    </source>
</reference>
<dbReference type="Gene3D" id="2.60.40.4070">
    <property type="match status" value="1"/>
</dbReference>
<feature type="domain" description="Secretion system C-terminal sorting" evidence="1">
    <location>
        <begin position="87"/>
        <end position="165"/>
    </location>
</feature>
<name>A0A372NYQ8_9SPHI</name>
<evidence type="ECO:0000313" key="2">
    <source>
        <dbReference type="EMBL" id="RFZ95245.1"/>
    </source>
</evidence>
<dbReference type="NCBIfam" id="TIGR04183">
    <property type="entry name" value="Por_Secre_tail"/>
    <property type="match status" value="1"/>
</dbReference>
<sequence length="167" mass="18504">MVKRSTYVNSWLTVLVLAIAVNFALARGVNAQKSDSSYLRAIRARQSKSILKNGLHLALPPLKPAATSNAKINLPRADDKLLSNVQIFPNPVTDIINLKYTLSRNAYVNVKVMDILGNDVLTLVSQRVETGDQSLTYNVNNKLSKGFYFVRVVVGNESVNKKILVVY</sequence>
<dbReference type="OrthoDB" id="1523755at2"/>
<gene>
    <name evidence="2" type="ORF">D0C36_06880</name>
</gene>
<dbReference type="Pfam" id="PF18962">
    <property type="entry name" value="Por_Secre_tail"/>
    <property type="match status" value="1"/>
</dbReference>
<dbReference type="EMBL" id="QWDC01000001">
    <property type="protein sequence ID" value="RFZ95245.1"/>
    <property type="molecule type" value="Genomic_DNA"/>
</dbReference>
<evidence type="ECO:0000313" key="3">
    <source>
        <dbReference type="Proteomes" id="UP000264217"/>
    </source>
</evidence>
<accession>A0A372NYQ8</accession>
<dbReference type="AlphaFoldDB" id="A0A372NYQ8"/>
<dbReference type="RefSeq" id="WP_117390807.1">
    <property type="nucleotide sequence ID" value="NZ_QWDC01000001.1"/>
</dbReference>
<keyword evidence="3" id="KW-1185">Reference proteome</keyword>
<comment type="caution">
    <text evidence="2">The sequence shown here is derived from an EMBL/GenBank/DDBJ whole genome shotgun (WGS) entry which is preliminary data.</text>
</comment>
<dbReference type="Proteomes" id="UP000264217">
    <property type="component" value="Unassembled WGS sequence"/>
</dbReference>
<dbReference type="InterPro" id="IPR026444">
    <property type="entry name" value="Secre_tail"/>
</dbReference>
<proteinExistence type="predicted"/>
<protein>
    <submittedName>
        <fullName evidence="2">T9SS C-terminal target domain-containing protein</fullName>
    </submittedName>
</protein>
<organism evidence="2 3">
    <name type="scientific">Mucilaginibacter conchicola</name>
    <dbReference type="NCBI Taxonomy" id="2303333"/>
    <lineage>
        <taxon>Bacteria</taxon>
        <taxon>Pseudomonadati</taxon>
        <taxon>Bacteroidota</taxon>
        <taxon>Sphingobacteriia</taxon>
        <taxon>Sphingobacteriales</taxon>
        <taxon>Sphingobacteriaceae</taxon>
        <taxon>Mucilaginibacter</taxon>
    </lineage>
</organism>